<evidence type="ECO:0000256" key="6">
    <source>
        <dbReference type="RuleBase" id="RU004374"/>
    </source>
</evidence>
<reference evidence="8" key="1">
    <citation type="submission" date="2021-01" db="EMBL/GenBank/DDBJ databases">
        <authorList>
            <person name="Corre E."/>
            <person name="Pelletier E."/>
            <person name="Niang G."/>
            <person name="Scheremetjew M."/>
            <person name="Finn R."/>
            <person name="Kale V."/>
            <person name="Holt S."/>
            <person name="Cochrane G."/>
            <person name="Meng A."/>
            <person name="Brown T."/>
            <person name="Cohen L."/>
        </authorList>
    </citation>
    <scope>NUCLEOTIDE SEQUENCE</scope>
    <source>
        <strain evidence="8">RCC3387</strain>
    </source>
</reference>
<dbReference type="PANTHER" id="PTHR11960:SF8">
    <property type="entry name" value="EUKARYOTIC TRANSLATION INITIATION FACTOR 4E1-RELATED"/>
    <property type="match status" value="1"/>
</dbReference>
<dbReference type="GO" id="GO:0006417">
    <property type="term" value="P:regulation of translation"/>
    <property type="evidence" value="ECO:0007669"/>
    <property type="project" value="UniProtKB-KW"/>
</dbReference>
<feature type="region of interest" description="Disordered" evidence="7">
    <location>
        <begin position="1"/>
        <end position="43"/>
    </location>
</feature>
<dbReference type="SUPFAM" id="SSF55418">
    <property type="entry name" value="eIF4e-like"/>
    <property type="match status" value="1"/>
</dbReference>
<comment type="similarity">
    <text evidence="1 6">Belongs to the eukaryotic initiation factor 4E family.</text>
</comment>
<protein>
    <submittedName>
        <fullName evidence="8">Uncharacterized protein</fullName>
    </submittedName>
</protein>
<evidence type="ECO:0000256" key="1">
    <source>
        <dbReference type="ARBA" id="ARBA00009860"/>
    </source>
</evidence>
<dbReference type="EMBL" id="HBGW01018758">
    <property type="protein sequence ID" value="CAD9528215.1"/>
    <property type="molecule type" value="Transcribed_RNA"/>
</dbReference>
<evidence type="ECO:0000256" key="3">
    <source>
        <dbReference type="ARBA" id="ARBA00022845"/>
    </source>
</evidence>
<name>A0A6U6J7R8_9DINO</name>
<dbReference type="InterPro" id="IPR001040">
    <property type="entry name" value="TIF_eIF_4E"/>
</dbReference>
<dbReference type="GO" id="GO:0003743">
    <property type="term" value="F:translation initiation factor activity"/>
    <property type="evidence" value="ECO:0007669"/>
    <property type="project" value="UniProtKB-KW"/>
</dbReference>
<evidence type="ECO:0000313" key="8">
    <source>
        <dbReference type="EMBL" id="CAD9528215.1"/>
    </source>
</evidence>
<dbReference type="Pfam" id="PF01652">
    <property type="entry name" value="IF4E"/>
    <property type="match status" value="1"/>
</dbReference>
<evidence type="ECO:0000256" key="5">
    <source>
        <dbReference type="ARBA" id="ARBA00022917"/>
    </source>
</evidence>
<dbReference type="Gene3D" id="3.30.760.10">
    <property type="entry name" value="RNA Cap, Translation Initiation Factor Eif4e"/>
    <property type="match status" value="1"/>
</dbReference>
<keyword evidence="3" id="KW-0810">Translation regulation</keyword>
<evidence type="ECO:0000256" key="7">
    <source>
        <dbReference type="SAM" id="MobiDB-lite"/>
    </source>
</evidence>
<dbReference type="GO" id="GO:0000340">
    <property type="term" value="F:RNA 7-methylguanosine cap binding"/>
    <property type="evidence" value="ECO:0007669"/>
    <property type="project" value="TreeGrafter"/>
</dbReference>
<evidence type="ECO:0000256" key="4">
    <source>
        <dbReference type="ARBA" id="ARBA00022884"/>
    </source>
</evidence>
<keyword evidence="5 6" id="KW-0648">Protein biosynthesis</keyword>
<gene>
    <name evidence="8" type="ORF">BRAN1462_LOCUS11821</name>
</gene>
<accession>A0A6U6J7R8</accession>
<dbReference type="InterPro" id="IPR023398">
    <property type="entry name" value="TIF_eIF4e-like"/>
</dbReference>
<organism evidence="8">
    <name type="scientific">Zooxanthella nutricula</name>
    <dbReference type="NCBI Taxonomy" id="1333877"/>
    <lineage>
        <taxon>Eukaryota</taxon>
        <taxon>Sar</taxon>
        <taxon>Alveolata</taxon>
        <taxon>Dinophyceae</taxon>
        <taxon>Peridiniales</taxon>
        <taxon>Peridiniales incertae sedis</taxon>
        <taxon>Zooxanthella</taxon>
    </lineage>
</organism>
<dbReference type="GO" id="GO:0016281">
    <property type="term" value="C:eukaryotic translation initiation factor 4F complex"/>
    <property type="evidence" value="ECO:0007669"/>
    <property type="project" value="TreeGrafter"/>
</dbReference>
<sequence length="256" mass="28980">MDRNLERGNSKGLFSKEIPAEDGPYLSLNPSVTDRKELGPEPSADVYSKMKMADPKLSASWTIWEQHKQSKDRKGEYSDAMKQTVTFGTVKEFWACWNHIPQPSVLLNGKKFIRESDGHRTIIDSLAIFKKGVLPEWEDPENANGGHFQLTLKPQLPAGIIDELWNNIVLGMVADAIEPASMITGCRLVDKLDNKLKPILRIEVWFNEMDDDTLNGGQGKVYDLRGSFERCIRLGLDGRERKVCWGRTDLKPHNGK</sequence>
<dbReference type="PANTHER" id="PTHR11960">
    <property type="entry name" value="EUKARYOTIC TRANSLATION INITIATION FACTOR 4E RELATED"/>
    <property type="match status" value="1"/>
</dbReference>
<dbReference type="AlphaFoldDB" id="A0A6U6J7R8"/>
<keyword evidence="2 6" id="KW-0396">Initiation factor</keyword>
<keyword evidence="4 6" id="KW-0694">RNA-binding</keyword>
<evidence type="ECO:0000256" key="2">
    <source>
        <dbReference type="ARBA" id="ARBA00022540"/>
    </source>
</evidence>
<proteinExistence type="inferred from homology"/>